<dbReference type="Pfam" id="PF02195">
    <property type="entry name" value="ParB_N"/>
    <property type="match status" value="1"/>
</dbReference>
<keyword evidence="3 9" id="KW-0547">Nucleotide-binding</keyword>
<dbReference type="OrthoDB" id="10023328at2759"/>
<evidence type="ECO:0000256" key="2">
    <source>
        <dbReference type="ARBA" id="ARBA00013055"/>
    </source>
</evidence>
<accession>A0A1Y2HBG2</accession>
<dbReference type="Gene3D" id="3.90.1530.10">
    <property type="entry name" value="Conserved hypothetical protein from pyrococcus furiosus pfu- 392566-001, ParB domain"/>
    <property type="match status" value="1"/>
</dbReference>
<evidence type="ECO:0000313" key="12">
    <source>
        <dbReference type="EMBL" id="ORZ31845.1"/>
    </source>
</evidence>
<comment type="similarity">
    <text evidence="1">Belongs to the sulfiredoxin family.</text>
</comment>
<dbReference type="PIRSF" id="PIRSF017267">
    <property type="entry name" value="Sulfiredoxin"/>
    <property type="match status" value="1"/>
</dbReference>
<dbReference type="STRING" id="765915.A0A1Y2HBG2"/>
<name>A0A1Y2HBG2_9FUNG</name>
<evidence type="ECO:0000256" key="10">
    <source>
        <dbReference type="PIRSR" id="PIRSR017267-2"/>
    </source>
</evidence>
<proteinExistence type="inferred from homology"/>
<keyword evidence="6" id="KW-0560">Oxidoreductase</keyword>
<keyword evidence="13" id="KW-1185">Reference proteome</keyword>
<dbReference type="PANTHER" id="PTHR21348:SF2">
    <property type="entry name" value="SULFIREDOXIN-1"/>
    <property type="match status" value="1"/>
</dbReference>
<evidence type="ECO:0000256" key="3">
    <source>
        <dbReference type="ARBA" id="ARBA00022741"/>
    </source>
</evidence>
<dbReference type="InterPro" id="IPR036086">
    <property type="entry name" value="ParB/Sulfiredoxin_sf"/>
</dbReference>
<sequence>VYDMPISAIARPLQSTVDEDKVQAFMGKIEVWYSGIDMTPIEVMHYEKRHPTTGEELHYYVSVGGCHRWTAHKRLGKETIPARIIEVTEDTLRGYLGASLKLKDDVQEV</sequence>
<dbReference type="CDD" id="cd16395">
    <property type="entry name" value="Srx"/>
    <property type="match status" value="1"/>
</dbReference>
<evidence type="ECO:0000256" key="4">
    <source>
        <dbReference type="ARBA" id="ARBA00022840"/>
    </source>
</evidence>
<feature type="domain" description="ParB-like N-terminal" evidence="11">
    <location>
        <begin position="2"/>
        <end position="106"/>
    </location>
</feature>
<keyword evidence="5" id="KW-0049">Antioxidant</keyword>
<keyword evidence="7 10" id="KW-1015">Disulfide bond</keyword>
<organism evidence="12 13">
    <name type="scientific">Catenaria anguillulae PL171</name>
    <dbReference type="NCBI Taxonomy" id="765915"/>
    <lineage>
        <taxon>Eukaryota</taxon>
        <taxon>Fungi</taxon>
        <taxon>Fungi incertae sedis</taxon>
        <taxon>Blastocladiomycota</taxon>
        <taxon>Blastocladiomycetes</taxon>
        <taxon>Blastocladiales</taxon>
        <taxon>Catenariaceae</taxon>
        <taxon>Catenaria</taxon>
    </lineage>
</organism>
<evidence type="ECO:0000256" key="6">
    <source>
        <dbReference type="ARBA" id="ARBA00023002"/>
    </source>
</evidence>
<dbReference type="InterPro" id="IPR016692">
    <property type="entry name" value="Sulfiredoxin"/>
</dbReference>
<dbReference type="SUPFAM" id="SSF110849">
    <property type="entry name" value="ParB/Sulfiredoxin"/>
    <property type="match status" value="1"/>
</dbReference>
<evidence type="ECO:0000259" key="11">
    <source>
        <dbReference type="SMART" id="SM00470"/>
    </source>
</evidence>
<dbReference type="EC" id="1.8.98.2" evidence="2"/>
<dbReference type="Proteomes" id="UP000193411">
    <property type="component" value="Unassembled WGS sequence"/>
</dbReference>
<evidence type="ECO:0000256" key="7">
    <source>
        <dbReference type="ARBA" id="ARBA00023157"/>
    </source>
</evidence>
<dbReference type="SMART" id="SM00470">
    <property type="entry name" value="ParB"/>
    <property type="match status" value="1"/>
</dbReference>
<dbReference type="PANTHER" id="PTHR21348">
    <property type="match status" value="1"/>
</dbReference>
<dbReference type="GO" id="GO:0005737">
    <property type="term" value="C:cytoplasm"/>
    <property type="evidence" value="ECO:0007669"/>
    <property type="project" value="TreeGrafter"/>
</dbReference>
<dbReference type="GO" id="GO:0034599">
    <property type="term" value="P:cellular response to oxidative stress"/>
    <property type="evidence" value="ECO:0007669"/>
    <property type="project" value="TreeGrafter"/>
</dbReference>
<evidence type="ECO:0000313" key="13">
    <source>
        <dbReference type="Proteomes" id="UP000193411"/>
    </source>
</evidence>
<dbReference type="EMBL" id="MCFL01000054">
    <property type="protein sequence ID" value="ORZ31845.1"/>
    <property type="molecule type" value="Genomic_DNA"/>
</dbReference>
<feature type="disulfide bond" description="Interchain" evidence="10">
    <location>
        <position position="66"/>
    </location>
</feature>
<evidence type="ECO:0000256" key="9">
    <source>
        <dbReference type="PIRSR" id="PIRSR017267-1"/>
    </source>
</evidence>
<reference evidence="12 13" key="1">
    <citation type="submission" date="2016-07" db="EMBL/GenBank/DDBJ databases">
        <title>Pervasive Adenine N6-methylation of Active Genes in Fungi.</title>
        <authorList>
            <consortium name="DOE Joint Genome Institute"/>
            <person name="Mondo S.J."/>
            <person name="Dannebaum R.O."/>
            <person name="Kuo R.C."/>
            <person name="Labutti K."/>
            <person name="Haridas S."/>
            <person name="Kuo A."/>
            <person name="Salamov A."/>
            <person name="Ahrendt S.R."/>
            <person name="Lipzen A."/>
            <person name="Sullivan W."/>
            <person name="Andreopoulos W.B."/>
            <person name="Clum A."/>
            <person name="Lindquist E."/>
            <person name="Daum C."/>
            <person name="Ramamoorthy G.K."/>
            <person name="Gryganskyi A."/>
            <person name="Culley D."/>
            <person name="Magnuson J.K."/>
            <person name="James T.Y."/>
            <person name="O'Malley M.A."/>
            <person name="Stajich J.E."/>
            <person name="Spatafora J.W."/>
            <person name="Visel A."/>
            <person name="Grigoriev I.V."/>
        </authorList>
    </citation>
    <scope>NUCLEOTIDE SEQUENCE [LARGE SCALE GENOMIC DNA]</scope>
    <source>
        <strain evidence="12 13">PL171</strain>
    </source>
</reference>
<keyword evidence="4 9" id="KW-0067">ATP-binding</keyword>
<dbReference type="InterPro" id="IPR003115">
    <property type="entry name" value="ParB_N"/>
</dbReference>
<evidence type="ECO:0000256" key="8">
    <source>
        <dbReference type="ARBA" id="ARBA00047514"/>
    </source>
</evidence>
<feature type="binding site" evidence="9">
    <location>
        <begin position="65"/>
        <end position="68"/>
    </location>
    <ligand>
        <name>ATP</name>
        <dbReference type="ChEBI" id="CHEBI:30616"/>
    </ligand>
</feature>
<gene>
    <name evidence="12" type="ORF">BCR44DRAFT_1392297</name>
</gene>
<comment type="caution">
    <text evidence="12">The sequence shown here is derived from an EMBL/GenBank/DDBJ whole genome shotgun (WGS) entry which is preliminary data.</text>
</comment>
<protein>
    <recommendedName>
        <fullName evidence="2">sulfiredoxin</fullName>
        <ecNumber evidence="2">1.8.98.2</ecNumber>
    </recommendedName>
</protein>
<dbReference type="AlphaFoldDB" id="A0A1Y2HBG2"/>
<evidence type="ECO:0000256" key="1">
    <source>
        <dbReference type="ARBA" id="ARBA00009609"/>
    </source>
</evidence>
<dbReference type="GO" id="GO:0032542">
    <property type="term" value="F:sulfiredoxin activity"/>
    <property type="evidence" value="ECO:0007669"/>
    <property type="project" value="UniProtKB-EC"/>
</dbReference>
<dbReference type="GO" id="GO:0005524">
    <property type="term" value="F:ATP binding"/>
    <property type="evidence" value="ECO:0007669"/>
    <property type="project" value="UniProtKB-KW"/>
</dbReference>
<evidence type="ECO:0000256" key="5">
    <source>
        <dbReference type="ARBA" id="ARBA00022862"/>
    </source>
</evidence>
<feature type="non-terminal residue" evidence="12">
    <location>
        <position position="1"/>
    </location>
</feature>
<comment type="catalytic activity">
    <reaction evidence="8">
        <text>S-hydroxy-S-oxy-L-cysteinyl-[peroxiredoxin] + [protein]-dithiol + ATP = S-hydroxy-L-cysteinyl-[peroxiredoxin] + [protein]-disulfide + ADP + phosphate</text>
        <dbReference type="Rhea" id="RHEA:17545"/>
        <dbReference type="Rhea" id="RHEA-COMP:10593"/>
        <dbReference type="Rhea" id="RHEA-COMP:10594"/>
        <dbReference type="Rhea" id="RHEA-COMP:13681"/>
        <dbReference type="Rhea" id="RHEA-COMP:17976"/>
        <dbReference type="ChEBI" id="CHEBI:29950"/>
        <dbReference type="ChEBI" id="CHEBI:30616"/>
        <dbReference type="ChEBI" id="CHEBI:43474"/>
        <dbReference type="ChEBI" id="CHEBI:50058"/>
        <dbReference type="ChEBI" id="CHEBI:61973"/>
        <dbReference type="ChEBI" id="CHEBI:61974"/>
        <dbReference type="ChEBI" id="CHEBI:456216"/>
        <dbReference type="EC" id="1.8.98.2"/>
    </reaction>
</comment>